<dbReference type="PANTHER" id="PTHR35889">
    <property type="entry name" value="CYCLOINULO-OLIGOSACCHARIDE FRUCTANOTRANSFERASE-RELATED"/>
    <property type="match status" value="1"/>
</dbReference>
<protein>
    <submittedName>
        <fullName evidence="3">DUF1549 and DUF1553 domain-containing protein</fullName>
    </submittedName>
</protein>
<name>A0AAU7CCA4_9BACT</name>
<organism evidence="3">
    <name type="scientific">Singulisphaera sp. Ch08</name>
    <dbReference type="NCBI Taxonomy" id="3120278"/>
    <lineage>
        <taxon>Bacteria</taxon>
        <taxon>Pseudomonadati</taxon>
        <taxon>Planctomycetota</taxon>
        <taxon>Planctomycetia</taxon>
        <taxon>Isosphaerales</taxon>
        <taxon>Isosphaeraceae</taxon>
        <taxon>Singulisphaera</taxon>
    </lineage>
</organism>
<dbReference type="PANTHER" id="PTHR35889:SF3">
    <property type="entry name" value="F-BOX DOMAIN-CONTAINING PROTEIN"/>
    <property type="match status" value="1"/>
</dbReference>
<dbReference type="InterPro" id="IPR011444">
    <property type="entry name" value="DUF1549"/>
</dbReference>
<evidence type="ECO:0000259" key="1">
    <source>
        <dbReference type="Pfam" id="PF07583"/>
    </source>
</evidence>
<evidence type="ECO:0000313" key="3">
    <source>
        <dbReference type="EMBL" id="XBH02800.1"/>
    </source>
</evidence>
<reference evidence="3" key="1">
    <citation type="submission" date="2024-05" db="EMBL/GenBank/DDBJ databases">
        <title>Planctomycetes of the genus Singulisphaera possess chitinolytic capabilities.</title>
        <authorList>
            <person name="Ivanova A."/>
        </authorList>
    </citation>
    <scope>NUCLEOTIDE SEQUENCE</scope>
    <source>
        <strain evidence="3">Ch08T</strain>
    </source>
</reference>
<dbReference type="InterPro" id="IPR008964">
    <property type="entry name" value="Invasin/intimin_cell_adhesion"/>
</dbReference>
<dbReference type="RefSeq" id="WP_406695541.1">
    <property type="nucleotide sequence ID" value="NZ_CP155447.1"/>
</dbReference>
<accession>A0AAU7CCA4</accession>
<gene>
    <name evidence="3" type="ORF">V5E97_31455</name>
</gene>
<feature type="domain" description="DUF1549" evidence="1">
    <location>
        <begin position="330"/>
        <end position="511"/>
    </location>
</feature>
<feature type="domain" description="DUF1553" evidence="2">
    <location>
        <begin position="566"/>
        <end position="791"/>
    </location>
</feature>
<dbReference type="EMBL" id="CP155447">
    <property type="protein sequence ID" value="XBH02800.1"/>
    <property type="molecule type" value="Genomic_DNA"/>
</dbReference>
<evidence type="ECO:0000259" key="2">
    <source>
        <dbReference type="Pfam" id="PF07587"/>
    </source>
</evidence>
<dbReference type="Pfam" id="PF07583">
    <property type="entry name" value="PSCyt2"/>
    <property type="match status" value="1"/>
</dbReference>
<proteinExistence type="predicted"/>
<sequence length="821" mass="90483">MRTLAFFFGMSLIVAAVAPREVRAGDPEPAELTLLSSVTALHGPAARQQILAIGKVDGLQVDLTRRVKWQTETPDIISVSAEGVAKAKGDGEARISATSGGRTAHLTLQVSGTSEPYRPTFERDVMPLLSRAGCNAGACHGKARGQNGFQLSILAFDADSDFAAIALEARGRRVFPAAPAQSLLLLKGTAQLSHGGGRRLDPDSEALATVQRWIELGMPRTPREAPRLDRISVVPSDRLMTPGADQQLVVTAHFSDGSAQDVTHLSAFQSNESGIVEVAADGQLKAGPIPGEAAITARFRDKFATSEVTIPLPGEVPSSLYAGLPRTNFIDEHVWTKLKRLGILPSEPAGDATYMRRVSLDIIGRQPSPDEVRAFLDDPSPEKRPMLVDRLLQRPEYADVWANKWLDLLRPNPYRVGIKAVFNLDAWVRDAFRRNMPYDQFVREIVTAQGSTFHNGAATVFRDRREPEEIAPMMSQLFLGIRLDCAKCHHHPFEAWGQEDFYGFAAYFARIGRKGTGLSPPISGSEEIMFTAKGGTVKHPLSGEVLPPKPLFGKARETNDPDSDPREALAEWMTSPENPYLAEVIVNRVWADLMGRGIVEPVDDLRATNPASNPPLLKALADDFRQHKYDLKHLIRTIVSSTVYGLSSEPNERNSADTRNYSRHYRQRLRAEVLLDAIADITQVSNSFQGVPPKSRAVAIWTHRTPSLFLDTFGRPDPNQDPPCERTPDTSVTQALHLMNSPELHRKVTSDEGHAAKLAASGKSPDEIVEELYLLVYNRLPVDEEKAIGRELFSQEKVKPRQAAEDLLWALINSAEFVFKD</sequence>
<dbReference type="AlphaFoldDB" id="A0AAU7CCA4"/>
<dbReference type="Pfam" id="PF07587">
    <property type="entry name" value="PSD1"/>
    <property type="match status" value="1"/>
</dbReference>
<dbReference type="InterPro" id="IPR022655">
    <property type="entry name" value="DUF1553"/>
</dbReference>
<dbReference type="SUPFAM" id="SSF49373">
    <property type="entry name" value="Invasin/intimin cell-adhesion fragments"/>
    <property type="match status" value="1"/>
</dbReference>
<dbReference type="Gene3D" id="2.60.40.1080">
    <property type="match status" value="2"/>
</dbReference>